<dbReference type="PANTHER" id="PTHR43182:SF1">
    <property type="entry name" value="COBALT-PRECORRIN-7 C(5)-METHYLTRANSFERASE"/>
    <property type="match status" value="1"/>
</dbReference>
<reference evidence="7 8" key="1">
    <citation type="submission" date="2016-11" db="EMBL/GenBank/DDBJ databases">
        <authorList>
            <person name="Jaros S."/>
            <person name="Januszkiewicz K."/>
            <person name="Wedrychowicz H."/>
        </authorList>
    </citation>
    <scope>NUCLEOTIDE SEQUENCE [LARGE SCALE GENOMIC DNA]</scope>
    <source>
        <strain evidence="7 8">DSM 2631</strain>
    </source>
</reference>
<dbReference type="OrthoDB" id="9780707at2"/>
<dbReference type="PANTHER" id="PTHR43182">
    <property type="entry name" value="COBALT-PRECORRIN-6B C(15)-METHYLTRANSFERASE (DECARBOXYLATING)"/>
    <property type="match status" value="1"/>
</dbReference>
<protein>
    <submittedName>
        <fullName evidence="7">Precorrin-6Y C5,15-methyltransferase (Decarboxylating)</fullName>
    </submittedName>
</protein>
<sequence>MIYVVGIGPGHRDYMLKKGEEVLKKSDYVIGFKRAVESIDYLKVNTIIVDSLKETLDLMESLKGKVSIIASGDPLFYGIVDYLKKNTEKDINVIPGISSFQYLSSKIGKCWNGAYLGSMHGRCEEFLLKVKEHKKSFWLTDKKNTPKRLCEILIEENIKCNLYIGENLSYEDEKIWQGTPLELVKGEYTNLSVIMVEVI</sequence>
<dbReference type="InterPro" id="IPR012818">
    <property type="entry name" value="CbiE"/>
</dbReference>
<evidence type="ECO:0000256" key="2">
    <source>
        <dbReference type="ARBA" id="ARBA00022573"/>
    </source>
</evidence>
<dbReference type="STRING" id="1533.SAMN05443638_12321"/>
<dbReference type="CDD" id="cd11644">
    <property type="entry name" value="Precorrin-6Y-MT"/>
    <property type="match status" value="1"/>
</dbReference>
<dbReference type="Proteomes" id="UP000184035">
    <property type="component" value="Unassembled WGS sequence"/>
</dbReference>
<evidence type="ECO:0000313" key="7">
    <source>
        <dbReference type="EMBL" id="SHE99855.1"/>
    </source>
</evidence>
<keyword evidence="5" id="KW-0949">S-adenosyl-L-methionine</keyword>
<dbReference type="SUPFAM" id="SSF53790">
    <property type="entry name" value="Tetrapyrrole methylase"/>
    <property type="match status" value="1"/>
</dbReference>
<accession>A0A1M4Y2C3</accession>
<gene>
    <name evidence="7" type="ORF">SAMN05443638_12321</name>
</gene>
<dbReference type="RefSeq" id="WP_072897005.1">
    <property type="nucleotide sequence ID" value="NZ_FQVM01000023.1"/>
</dbReference>
<keyword evidence="2" id="KW-0169">Cobalamin biosynthesis</keyword>
<keyword evidence="4 7" id="KW-0808">Transferase</keyword>
<dbReference type="Pfam" id="PF00590">
    <property type="entry name" value="TP_methylase"/>
    <property type="match status" value="1"/>
</dbReference>
<dbReference type="InterPro" id="IPR050714">
    <property type="entry name" value="Cobalamin_biosynth_MTase"/>
</dbReference>
<dbReference type="UniPathway" id="UPA00148"/>
<name>A0A1M4Y2C3_9CLOT</name>
<evidence type="ECO:0000313" key="8">
    <source>
        <dbReference type="Proteomes" id="UP000184035"/>
    </source>
</evidence>
<evidence type="ECO:0000256" key="3">
    <source>
        <dbReference type="ARBA" id="ARBA00022603"/>
    </source>
</evidence>
<organism evidence="7 8">
    <name type="scientific">Clostridium fallax</name>
    <dbReference type="NCBI Taxonomy" id="1533"/>
    <lineage>
        <taxon>Bacteria</taxon>
        <taxon>Bacillati</taxon>
        <taxon>Bacillota</taxon>
        <taxon>Clostridia</taxon>
        <taxon>Eubacteriales</taxon>
        <taxon>Clostridiaceae</taxon>
        <taxon>Clostridium</taxon>
    </lineage>
</organism>
<evidence type="ECO:0000256" key="5">
    <source>
        <dbReference type="ARBA" id="ARBA00022691"/>
    </source>
</evidence>
<dbReference type="Gene3D" id="3.40.1010.10">
    <property type="entry name" value="Cobalt-precorrin-4 Transmethylase, Domain 1"/>
    <property type="match status" value="1"/>
</dbReference>
<dbReference type="GO" id="GO:0032259">
    <property type="term" value="P:methylation"/>
    <property type="evidence" value="ECO:0007669"/>
    <property type="project" value="UniProtKB-KW"/>
</dbReference>
<dbReference type="NCBIfam" id="TIGR02467">
    <property type="entry name" value="CbiE"/>
    <property type="match status" value="1"/>
</dbReference>
<comment type="pathway">
    <text evidence="1">Cofactor biosynthesis; adenosylcobalamin biosynthesis.</text>
</comment>
<dbReference type="GO" id="GO:0008276">
    <property type="term" value="F:protein methyltransferase activity"/>
    <property type="evidence" value="ECO:0007669"/>
    <property type="project" value="InterPro"/>
</dbReference>
<evidence type="ECO:0000259" key="6">
    <source>
        <dbReference type="Pfam" id="PF00590"/>
    </source>
</evidence>
<dbReference type="AlphaFoldDB" id="A0A1M4Y2C3"/>
<evidence type="ECO:0000256" key="1">
    <source>
        <dbReference type="ARBA" id="ARBA00004953"/>
    </source>
</evidence>
<dbReference type="EMBL" id="FQVM01000023">
    <property type="protein sequence ID" value="SHE99855.1"/>
    <property type="molecule type" value="Genomic_DNA"/>
</dbReference>
<proteinExistence type="predicted"/>
<dbReference type="InterPro" id="IPR035996">
    <property type="entry name" value="4pyrrol_Methylase_sf"/>
</dbReference>
<dbReference type="InterPro" id="IPR000878">
    <property type="entry name" value="4pyrrol_Mease"/>
</dbReference>
<feature type="domain" description="Tetrapyrrole methylase" evidence="6">
    <location>
        <begin position="1"/>
        <end position="179"/>
    </location>
</feature>
<keyword evidence="8" id="KW-1185">Reference proteome</keyword>
<keyword evidence="3 7" id="KW-0489">Methyltransferase</keyword>
<dbReference type="InterPro" id="IPR014777">
    <property type="entry name" value="4pyrrole_Mease_sub1"/>
</dbReference>
<dbReference type="GO" id="GO:0009236">
    <property type="term" value="P:cobalamin biosynthetic process"/>
    <property type="evidence" value="ECO:0007669"/>
    <property type="project" value="UniProtKB-UniPathway"/>
</dbReference>
<evidence type="ECO:0000256" key="4">
    <source>
        <dbReference type="ARBA" id="ARBA00022679"/>
    </source>
</evidence>